<accession>A0ABR1RYE4</accession>
<comment type="caution">
    <text evidence="1">The sequence shown here is derived from an EMBL/GenBank/DDBJ whole genome shotgun (WGS) entry which is preliminary data.</text>
</comment>
<sequence>MGTIYASAKLTIVATDGDANHGIPGLKGVSRPRGLSQTKFPLGESDQVVIRQNPGFSHSTNPNPLFCTGLDYNLSKRRLIIGNNQFHWDCSVETHHEDMHGPDGRDVTTEFPRILSGKPDFVELSLLIQEYNSRELTFPEDALAGISGLLAIVSRSFDGGFIYGLAETCFDSALMWTVMVFPMQRRIHSGKVHAILQGSKLPSWSWLGWKGYLNSYEEYSGELYWSCFNPITIRITQWYSQETPSSSTKYAIRSNFLDHDGDFFKNNQQESLLTEGWTKERFNLLKHVLQGEDEEDENPFYVLGDYVYKHPSLPCQHYWGPFPIQDVSGNSSRGMPLPEWPFLSCDTKRGMFAAKRSFSEEYNFDLPGAQVSILGEDRACCGYLQVPSDEHADEFPDKDEDWGRTIELVAICIQRMIEERDDVKVVEFPQFRDWYGVLWVEWVDGVAYRKGVGRIQKESWESHDLEDIHLVLG</sequence>
<dbReference type="EMBL" id="JAQQWK010000012">
    <property type="protein sequence ID" value="KAK8022386.1"/>
    <property type="molecule type" value="Genomic_DNA"/>
</dbReference>
<dbReference type="PANTHER" id="PTHR33112:SF1">
    <property type="entry name" value="HETEROKARYON INCOMPATIBILITY DOMAIN-CONTAINING PROTEIN"/>
    <property type="match status" value="1"/>
</dbReference>
<dbReference type="PANTHER" id="PTHR33112">
    <property type="entry name" value="DOMAIN PROTEIN, PUTATIVE-RELATED"/>
    <property type="match status" value="1"/>
</dbReference>
<dbReference type="Proteomes" id="UP001444661">
    <property type="component" value="Unassembled WGS sequence"/>
</dbReference>
<evidence type="ECO:0000313" key="2">
    <source>
        <dbReference type="Proteomes" id="UP001444661"/>
    </source>
</evidence>
<organism evidence="1 2">
    <name type="scientific">Apiospora rasikravindrae</name>
    <dbReference type="NCBI Taxonomy" id="990691"/>
    <lineage>
        <taxon>Eukaryota</taxon>
        <taxon>Fungi</taxon>
        <taxon>Dikarya</taxon>
        <taxon>Ascomycota</taxon>
        <taxon>Pezizomycotina</taxon>
        <taxon>Sordariomycetes</taxon>
        <taxon>Xylariomycetidae</taxon>
        <taxon>Amphisphaeriales</taxon>
        <taxon>Apiosporaceae</taxon>
        <taxon>Apiospora</taxon>
    </lineage>
</organism>
<protein>
    <submittedName>
        <fullName evidence="1">Uncharacterized protein</fullName>
    </submittedName>
</protein>
<proteinExistence type="predicted"/>
<name>A0ABR1RYE4_9PEZI</name>
<evidence type="ECO:0000313" key="1">
    <source>
        <dbReference type="EMBL" id="KAK8022386.1"/>
    </source>
</evidence>
<gene>
    <name evidence="1" type="ORF">PG993_013153</name>
</gene>
<reference evidence="1 2" key="1">
    <citation type="submission" date="2023-01" db="EMBL/GenBank/DDBJ databases">
        <title>Analysis of 21 Apiospora genomes using comparative genomics revels a genus with tremendous synthesis potential of carbohydrate active enzymes and secondary metabolites.</title>
        <authorList>
            <person name="Sorensen T."/>
        </authorList>
    </citation>
    <scope>NUCLEOTIDE SEQUENCE [LARGE SCALE GENOMIC DNA]</scope>
    <source>
        <strain evidence="1 2">CBS 33761</strain>
    </source>
</reference>
<keyword evidence="2" id="KW-1185">Reference proteome</keyword>